<accession>A0A4Q1D567</accession>
<comment type="caution">
    <text evidence="1">The sequence shown here is derived from an EMBL/GenBank/DDBJ whole genome shotgun (WGS) entry which is preliminary data.</text>
</comment>
<name>A0A4Q1D567_9BACT</name>
<dbReference type="PANTHER" id="PTHR39206">
    <property type="entry name" value="SLL8004 PROTEIN"/>
    <property type="match status" value="1"/>
</dbReference>
<keyword evidence="2" id="KW-1185">Reference proteome</keyword>
<dbReference type="PANTHER" id="PTHR39206:SF1">
    <property type="entry name" value="SLL8004 PROTEIN"/>
    <property type="match status" value="1"/>
</dbReference>
<dbReference type="EMBL" id="SDHZ01000002">
    <property type="protein sequence ID" value="RXK83630.1"/>
    <property type="molecule type" value="Genomic_DNA"/>
</dbReference>
<evidence type="ECO:0000313" key="2">
    <source>
        <dbReference type="Proteomes" id="UP000290545"/>
    </source>
</evidence>
<organism evidence="1 2">
    <name type="scientific">Filimonas effusa</name>
    <dbReference type="NCBI Taxonomy" id="2508721"/>
    <lineage>
        <taxon>Bacteria</taxon>
        <taxon>Pseudomonadati</taxon>
        <taxon>Bacteroidota</taxon>
        <taxon>Chitinophagia</taxon>
        <taxon>Chitinophagales</taxon>
        <taxon>Chitinophagaceae</taxon>
        <taxon>Filimonas</taxon>
    </lineage>
</organism>
<evidence type="ECO:0000313" key="1">
    <source>
        <dbReference type="EMBL" id="RXK83630.1"/>
    </source>
</evidence>
<dbReference type="SUPFAM" id="SSF52540">
    <property type="entry name" value="P-loop containing nucleoside triphosphate hydrolases"/>
    <property type="match status" value="1"/>
</dbReference>
<proteinExistence type="predicted"/>
<dbReference type="Gene3D" id="3.40.50.300">
    <property type="entry name" value="P-loop containing nucleotide triphosphate hydrolases"/>
    <property type="match status" value="1"/>
</dbReference>
<dbReference type="RefSeq" id="WP_129004682.1">
    <property type="nucleotide sequence ID" value="NZ_SDHZ01000002.1"/>
</dbReference>
<sequence>MSERLPVHRMRIFAGPNGSGKSTVISEIQTKVRTGPYVNADEIEKTCRLHKFVNLSDFSLISTKEHFESYLQRSTLLAKAKKEGYIIDLSFSDNVIVTGRNTNSYEAALIAAYLRDLMITKRETFSFETVMSHPSKLETLKKSASAGFKNYLYFVSTADPSINIERVADRVLKGGHNVPSDKIKERYFRSLELLIEMIPYCHRCFVFDNSGTRFQLIVEVVDGEQIIVHTGDPIPGWIEAYLLKPMTGDNN</sequence>
<dbReference type="Proteomes" id="UP000290545">
    <property type="component" value="Unassembled WGS sequence"/>
</dbReference>
<protein>
    <submittedName>
        <fullName evidence="1">Toxin</fullName>
    </submittedName>
</protein>
<gene>
    <name evidence="1" type="ORF">ESB13_16230</name>
</gene>
<reference evidence="1 2" key="1">
    <citation type="submission" date="2019-01" db="EMBL/GenBank/DDBJ databases">
        <title>Filimonas sp. strain TTM-71.</title>
        <authorList>
            <person name="Chen W.-M."/>
        </authorList>
    </citation>
    <scope>NUCLEOTIDE SEQUENCE [LARGE SCALE GENOMIC DNA]</scope>
    <source>
        <strain evidence="1 2">TTM-71</strain>
    </source>
</reference>
<dbReference type="OrthoDB" id="9791543at2"/>
<dbReference type="InterPro" id="IPR027417">
    <property type="entry name" value="P-loop_NTPase"/>
</dbReference>
<dbReference type="AlphaFoldDB" id="A0A4Q1D567"/>